<evidence type="ECO:0000256" key="2">
    <source>
        <dbReference type="SAM" id="SignalP"/>
    </source>
</evidence>
<reference evidence="5" key="1">
    <citation type="journal article" date="2017" name="bioRxiv">
        <title>Comparative analysis of the genomes of Stylophora pistillata and Acropora digitifera provides evidence for extensive differences between species of corals.</title>
        <authorList>
            <person name="Voolstra C.R."/>
            <person name="Li Y."/>
            <person name="Liew Y.J."/>
            <person name="Baumgarten S."/>
            <person name="Zoccola D."/>
            <person name="Flot J.-F."/>
            <person name="Tambutte S."/>
            <person name="Allemand D."/>
            <person name="Aranda M."/>
        </authorList>
    </citation>
    <scope>NUCLEOTIDE SEQUENCE [LARGE SCALE GENOMIC DNA]</scope>
</reference>
<dbReference type="Proteomes" id="UP000225706">
    <property type="component" value="Unassembled WGS sequence"/>
</dbReference>
<dbReference type="GO" id="GO:0061630">
    <property type="term" value="F:ubiquitin protein ligase activity"/>
    <property type="evidence" value="ECO:0007669"/>
    <property type="project" value="TreeGrafter"/>
</dbReference>
<dbReference type="GO" id="GO:0045087">
    <property type="term" value="P:innate immune response"/>
    <property type="evidence" value="ECO:0007669"/>
    <property type="project" value="TreeGrafter"/>
</dbReference>
<dbReference type="InterPro" id="IPR008974">
    <property type="entry name" value="TRAF-like"/>
</dbReference>
<feature type="signal peptide" evidence="2">
    <location>
        <begin position="1"/>
        <end position="18"/>
    </location>
</feature>
<evidence type="ECO:0000259" key="3">
    <source>
        <dbReference type="PROSITE" id="PS50144"/>
    </source>
</evidence>
<dbReference type="Gene3D" id="2.60.210.10">
    <property type="entry name" value="Apoptosis, Tumor Necrosis Factor Receptor Associated Protein 2, Chain A"/>
    <property type="match status" value="1"/>
</dbReference>
<dbReference type="EMBL" id="LSMT01000913">
    <property type="protein sequence ID" value="PFX13699.1"/>
    <property type="molecule type" value="Genomic_DNA"/>
</dbReference>
<keyword evidence="2" id="KW-0732">Signal</keyword>
<dbReference type="GO" id="GO:0031663">
    <property type="term" value="P:lipopolysaccharide-mediated signaling pathway"/>
    <property type="evidence" value="ECO:0007669"/>
    <property type="project" value="TreeGrafter"/>
</dbReference>
<dbReference type="PROSITE" id="PS50144">
    <property type="entry name" value="MATH"/>
    <property type="match status" value="1"/>
</dbReference>
<dbReference type="GO" id="GO:0043122">
    <property type="term" value="P:regulation of canonical NF-kappaB signal transduction"/>
    <property type="evidence" value="ECO:0007669"/>
    <property type="project" value="TreeGrafter"/>
</dbReference>
<dbReference type="SUPFAM" id="SSF49599">
    <property type="entry name" value="TRAF domain-like"/>
    <property type="match status" value="1"/>
</dbReference>
<sequence>MAWLRMLNSTNLLDFVWNLTMSCIYVTPEPTVSRSRVFTTLHETAAFLDAVGKIYKAFSVHEKHAKYELCNLRDAVTLLKETLQYLLRKEALIRGEIQSLPRSLHGPQENVAEKTLMEFHLEQCLNVRIDCPHHIVGCTFEQADQEGMLIQQQQKEIEELKNHVTLLSNEVHHPKHQLRKTKEAPMRLGMALQMIKLRKQAGRFCDGIYTWRIEKFRDCFQDAISGSCTAKYSPSFYTSLYLGYNPCMRINMNGMDDGVGKHMAFFIHLMLDDHDDFLDWPIAKKFRLSIVDRSEDEEVHCDISKTLVAEPKWQACQRPVAPHNINGWGYPKLAPIKLICQPQYTKNDTLLMKFEIIGKSSTIMTCLESLKHFGGCGKIIDELCCQNVSHYHRQQSDRPEEPPVGLLAQLVKYCIGITEVMGSTPVQA</sequence>
<dbReference type="InterPro" id="IPR049342">
    <property type="entry name" value="TRAF1-6_MATH_dom"/>
</dbReference>
<name>A0A2B4RA63_STYPI</name>
<feature type="coiled-coil region" evidence="1">
    <location>
        <begin position="143"/>
        <end position="170"/>
    </location>
</feature>
<protein>
    <submittedName>
        <fullName evidence="4">TNF receptor-associated factor 6-A</fullName>
    </submittedName>
</protein>
<dbReference type="PANTHER" id="PTHR10131">
    <property type="entry name" value="TNF RECEPTOR ASSOCIATED FACTOR"/>
    <property type="match status" value="1"/>
</dbReference>
<proteinExistence type="predicted"/>
<keyword evidence="1" id="KW-0175">Coiled coil</keyword>
<evidence type="ECO:0000313" key="5">
    <source>
        <dbReference type="Proteomes" id="UP000225706"/>
    </source>
</evidence>
<dbReference type="PANTHER" id="PTHR10131:SF152">
    <property type="entry name" value="TNF RECEPTOR-ASSOCIATED FACTOR 6"/>
    <property type="match status" value="1"/>
</dbReference>
<dbReference type="Pfam" id="PF21355">
    <property type="entry name" value="TRAF-mep_MATH"/>
    <property type="match status" value="1"/>
</dbReference>
<feature type="domain" description="MATH" evidence="3">
    <location>
        <begin position="206"/>
        <end position="356"/>
    </location>
</feature>
<dbReference type="InterPro" id="IPR002083">
    <property type="entry name" value="MATH/TRAF_dom"/>
</dbReference>
<feature type="chain" id="PRO_5012631801" evidence="2">
    <location>
        <begin position="19"/>
        <end position="428"/>
    </location>
</feature>
<accession>A0A2B4RA63</accession>
<evidence type="ECO:0000313" key="4">
    <source>
        <dbReference type="EMBL" id="PFX13699.1"/>
    </source>
</evidence>
<dbReference type="OrthoDB" id="6499288at2759"/>
<evidence type="ECO:0000256" key="1">
    <source>
        <dbReference type="SAM" id="Coils"/>
    </source>
</evidence>
<keyword evidence="4" id="KW-0675">Receptor</keyword>
<keyword evidence="5" id="KW-1185">Reference proteome</keyword>
<organism evidence="4 5">
    <name type="scientific">Stylophora pistillata</name>
    <name type="common">Smooth cauliflower coral</name>
    <dbReference type="NCBI Taxonomy" id="50429"/>
    <lineage>
        <taxon>Eukaryota</taxon>
        <taxon>Metazoa</taxon>
        <taxon>Cnidaria</taxon>
        <taxon>Anthozoa</taxon>
        <taxon>Hexacorallia</taxon>
        <taxon>Scleractinia</taxon>
        <taxon>Astrocoeniina</taxon>
        <taxon>Pocilloporidae</taxon>
        <taxon>Stylophora</taxon>
    </lineage>
</organism>
<dbReference type="STRING" id="50429.A0A2B4RA63"/>
<dbReference type="AlphaFoldDB" id="A0A2B4RA63"/>
<gene>
    <name evidence="4" type="primary">traf6-a</name>
    <name evidence="4" type="ORF">AWC38_SpisGene22190</name>
</gene>
<comment type="caution">
    <text evidence="4">The sequence shown here is derived from an EMBL/GenBank/DDBJ whole genome shotgun (WGS) entry which is preliminary data.</text>
</comment>